<sequence>MKYFFVLVISAILFTHCASTETVSNNEESPESTEEPEEQFAPEWFDSNVESNSDSLSFSGYSHSVADNEDRARQQAERIAISNLRFEIDRYAEKVRRELEEEEGTNPFGTPEFIMNLRNVIQELDLSDANIKSEVKEKDGIPHLFIHAELSRSAVVDKLSAEMSNTSFIEVLN</sequence>
<protein>
    <recommendedName>
        <fullName evidence="5">LPP20 lipoprotein</fullName>
    </recommendedName>
</protein>
<dbReference type="OrthoDB" id="9879056at2"/>
<feature type="chain" id="PRO_5014793542" description="LPP20 lipoprotein" evidence="2">
    <location>
        <begin position="21"/>
        <end position="173"/>
    </location>
</feature>
<dbReference type="Proteomes" id="UP000233398">
    <property type="component" value="Unassembled WGS sequence"/>
</dbReference>
<accession>A0A2N0VLJ8</accession>
<organism evidence="3 4">
    <name type="scientific">Rhodohalobacter barkolensis</name>
    <dbReference type="NCBI Taxonomy" id="2053187"/>
    <lineage>
        <taxon>Bacteria</taxon>
        <taxon>Pseudomonadati</taxon>
        <taxon>Balneolota</taxon>
        <taxon>Balneolia</taxon>
        <taxon>Balneolales</taxon>
        <taxon>Balneolaceae</taxon>
        <taxon>Rhodohalobacter</taxon>
    </lineage>
</organism>
<comment type="caution">
    <text evidence="3">The sequence shown here is derived from an EMBL/GenBank/DDBJ whole genome shotgun (WGS) entry which is preliminary data.</text>
</comment>
<evidence type="ECO:0000256" key="1">
    <source>
        <dbReference type="SAM" id="MobiDB-lite"/>
    </source>
</evidence>
<keyword evidence="2" id="KW-0732">Signal</keyword>
<keyword evidence="4" id="KW-1185">Reference proteome</keyword>
<gene>
    <name evidence="3" type="ORF">CWD77_06375</name>
</gene>
<proteinExistence type="predicted"/>
<feature type="compositionally biased region" description="Acidic residues" evidence="1">
    <location>
        <begin position="28"/>
        <end position="40"/>
    </location>
</feature>
<reference evidence="3 4" key="1">
    <citation type="submission" date="2017-11" db="EMBL/GenBank/DDBJ databases">
        <title>Rhodohalobacter 15182 sp. nov., isolated from a salt lake.</title>
        <authorList>
            <person name="Han S."/>
        </authorList>
    </citation>
    <scope>NUCLEOTIDE SEQUENCE [LARGE SCALE GENOMIC DNA]</scope>
    <source>
        <strain evidence="3 4">15182</strain>
    </source>
</reference>
<dbReference type="RefSeq" id="WP_101072501.1">
    <property type="nucleotide sequence ID" value="NZ_PISP01000001.1"/>
</dbReference>
<evidence type="ECO:0000313" key="4">
    <source>
        <dbReference type="Proteomes" id="UP000233398"/>
    </source>
</evidence>
<name>A0A2N0VLJ8_9BACT</name>
<dbReference type="EMBL" id="PISP01000001">
    <property type="protein sequence ID" value="PKD45077.1"/>
    <property type="molecule type" value="Genomic_DNA"/>
</dbReference>
<evidence type="ECO:0000256" key="2">
    <source>
        <dbReference type="SAM" id="SignalP"/>
    </source>
</evidence>
<dbReference type="AlphaFoldDB" id="A0A2N0VLJ8"/>
<feature type="signal peptide" evidence="2">
    <location>
        <begin position="1"/>
        <end position="20"/>
    </location>
</feature>
<evidence type="ECO:0000313" key="3">
    <source>
        <dbReference type="EMBL" id="PKD45077.1"/>
    </source>
</evidence>
<evidence type="ECO:0008006" key="5">
    <source>
        <dbReference type="Google" id="ProtNLM"/>
    </source>
</evidence>
<feature type="region of interest" description="Disordered" evidence="1">
    <location>
        <begin position="20"/>
        <end position="40"/>
    </location>
</feature>